<evidence type="ECO:0000313" key="3">
    <source>
        <dbReference type="Proteomes" id="UP000662783"/>
    </source>
</evidence>
<feature type="chain" id="PRO_5037791815" description="DUF4377 domain-containing protein" evidence="1">
    <location>
        <begin position="21"/>
        <end position="218"/>
    </location>
</feature>
<dbReference type="AlphaFoldDB" id="A0A975A0B3"/>
<dbReference type="Proteomes" id="UP000662783">
    <property type="component" value="Chromosome"/>
</dbReference>
<name>A0A975A0B3_9BACT</name>
<proteinExistence type="predicted"/>
<evidence type="ECO:0000313" key="2">
    <source>
        <dbReference type="EMBL" id="QSE97209.1"/>
    </source>
</evidence>
<gene>
    <name evidence="2" type="ORF">JR347_16705</name>
</gene>
<organism evidence="2 3">
    <name type="scientific">Fulvivirga lutea</name>
    <dbReference type="NCBI Taxonomy" id="2810512"/>
    <lineage>
        <taxon>Bacteria</taxon>
        <taxon>Pseudomonadati</taxon>
        <taxon>Bacteroidota</taxon>
        <taxon>Cytophagia</taxon>
        <taxon>Cytophagales</taxon>
        <taxon>Fulvivirgaceae</taxon>
        <taxon>Fulvivirga</taxon>
    </lineage>
</organism>
<evidence type="ECO:0000256" key="1">
    <source>
        <dbReference type="SAM" id="SignalP"/>
    </source>
</evidence>
<dbReference type="RefSeq" id="WP_205721722.1">
    <property type="nucleotide sequence ID" value="NZ_CP070608.1"/>
</dbReference>
<accession>A0A975A0B3</accession>
<reference evidence="2" key="1">
    <citation type="submission" date="2021-02" db="EMBL/GenBank/DDBJ databases">
        <title>Fulvivirga sp. S481 isolated from sea water.</title>
        <authorList>
            <person name="Bae S.S."/>
            <person name="Baek K."/>
        </authorList>
    </citation>
    <scope>NUCLEOTIDE SEQUENCE</scope>
    <source>
        <strain evidence="2">S481</strain>
    </source>
</reference>
<sequence>MKFALNLILFISTYSLFAQSQLVVEGFVQSSGLPESFKEKLHLNYSEFILTDTENRYLLESAKVSRDSWGKYVRIYGQLLPNNEWAFDSEVLTIDSLEIISYQERNTDRKPLIESIMYGSFPDHDPIKMKGQIVRNKRPAPDIKYDYLLITKEPVTYNNPPSGEEFILIYEFPLTWLDIDMINHFEHFIKEEIEIELLGYLGSGYGENLVFTTLEINN</sequence>
<keyword evidence="3" id="KW-1185">Reference proteome</keyword>
<dbReference type="EMBL" id="CP070608">
    <property type="protein sequence ID" value="QSE97209.1"/>
    <property type="molecule type" value="Genomic_DNA"/>
</dbReference>
<feature type="signal peptide" evidence="1">
    <location>
        <begin position="1"/>
        <end position="20"/>
    </location>
</feature>
<evidence type="ECO:0008006" key="4">
    <source>
        <dbReference type="Google" id="ProtNLM"/>
    </source>
</evidence>
<protein>
    <recommendedName>
        <fullName evidence="4">DUF4377 domain-containing protein</fullName>
    </recommendedName>
</protein>
<keyword evidence="1" id="KW-0732">Signal</keyword>
<dbReference type="KEGG" id="fuv:JR347_16705"/>